<feature type="domain" description="DEAD/DEAH-box helicase" evidence="5">
    <location>
        <begin position="60"/>
        <end position="114"/>
    </location>
</feature>
<evidence type="ECO:0000256" key="1">
    <source>
        <dbReference type="ARBA" id="ARBA00022741"/>
    </source>
</evidence>
<comment type="domain">
    <text evidence="4">The Q motif is unique to and characteristic of the DEAD box family of RNA helicases and controls ATP binding and hydrolysis.</text>
</comment>
<sequence>MERFIHVDDFVEDGEELEEIKDKLGDWIHYELHDNIMKSLYKPRFFTPTQIQKDTLLNHGSEKTLTFGLPILQRIVEVDLTDAECKKVYGLILAPTRELALQITQDLKQIGKYIPIFIEGLL</sequence>
<keyword evidence="4" id="KW-0347">Helicase</keyword>
<comment type="catalytic activity">
    <reaction evidence="4">
        <text>ATP + H2O = ADP + phosphate + H(+)</text>
        <dbReference type="Rhea" id="RHEA:13065"/>
        <dbReference type="ChEBI" id="CHEBI:15377"/>
        <dbReference type="ChEBI" id="CHEBI:15378"/>
        <dbReference type="ChEBI" id="CHEBI:30616"/>
        <dbReference type="ChEBI" id="CHEBI:43474"/>
        <dbReference type="ChEBI" id="CHEBI:456216"/>
        <dbReference type="EC" id="3.6.4.13"/>
    </reaction>
</comment>
<protein>
    <recommendedName>
        <fullName evidence="4">ATP-dependent RNA helicase</fullName>
        <ecNumber evidence="4">3.6.4.13</ecNumber>
    </recommendedName>
</protein>
<dbReference type="InterPro" id="IPR027417">
    <property type="entry name" value="P-loop_NTPase"/>
</dbReference>
<evidence type="ECO:0000256" key="3">
    <source>
        <dbReference type="ARBA" id="ARBA00022840"/>
    </source>
</evidence>
<name>A0A137PE30_CONC2</name>
<evidence type="ECO:0000256" key="4">
    <source>
        <dbReference type="RuleBase" id="RU365068"/>
    </source>
</evidence>
<keyword evidence="2 4" id="KW-0378">Hydrolase</keyword>
<dbReference type="GO" id="GO:0003724">
    <property type="term" value="F:RNA helicase activity"/>
    <property type="evidence" value="ECO:0007669"/>
    <property type="project" value="UniProtKB-EC"/>
</dbReference>
<dbReference type="EMBL" id="KQ964440">
    <property type="protein sequence ID" value="KXN73240.1"/>
    <property type="molecule type" value="Genomic_DNA"/>
</dbReference>
<evidence type="ECO:0000256" key="2">
    <source>
        <dbReference type="ARBA" id="ARBA00022801"/>
    </source>
</evidence>
<organism evidence="6 7">
    <name type="scientific">Conidiobolus coronatus (strain ATCC 28846 / CBS 209.66 / NRRL 28638)</name>
    <name type="common">Delacroixia coronata</name>
    <dbReference type="NCBI Taxonomy" id="796925"/>
    <lineage>
        <taxon>Eukaryota</taxon>
        <taxon>Fungi</taxon>
        <taxon>Fungi incertae sedis</taxon>
        <taxon>Zoopagomycota</taxon>
        <taxon>Entomophthoromycotina</taxon>
        <taxon>Entomophthoromycetes</taxon>
        <taxon>Entomophthorales</taxon>
        <taxon>Ancylistaceae</taxon>
        <taxon>Conidiobolus</taxon>
    </lineage>
</organism>
<evidence type="ECO:0000313" key="7">
    <source>
        <dbReference type="Proteomes" id="UP000070444"/>
    </source>
</evidence>
<evidence type="ECO:0000313" key="6">
    <source>
        <dbReference type="EMBL" id="KXN73240.1"/>
    </source>
</evidence>
<keyword evidence="7" id="KW-1185">Reference proteome</keyword>
<dbReference type="PANTHER" id="PTHR24031">
    <property type="entry name" value="RNA HELICASE"/>
    <property type="match status" value="1"/>
</dbReference>
<comment type="function">
    <text evidence="4">RNA helicase.</text>
</comment>
<dbReference type="GO" id="GO:0016787">
    <property type="term" value="F:hydrolase activity"/>
    <property type="evidence" value="ECO:0007669"/>
    <property type="project" value="UniProtKB-KW"/>
</dbReference>
<dbReference type="Proteomes" id="UP000070444">
    <property type="component" value="Unassembled WGS sequence"/>
</dbReference>
<keyword evidence="1 4" id="KW-0547">Nucleotide-binding</keyword>
<dbReference type="EC" id="3.6.4.13" evidence="4"/>
<keyword evidence="3 4" id="KW-0067">ATP-binding</keyword>
<dbReference type="GO" id="GO:0003723">
    <property type="term" value="F:RNA binding"/>
    <property type="evidence" value="ECO:0007669"/>
    <property type="project" value="UniProtKB-UniRule"/>
</dbReference>
<evidence type="ECO:0000259" key="5">
    <source>
        <dbReference type="Pfam" id="PF00270"/>
    </source>
</evidence>
<gene>
    <name evidence="6" type="ORF">CONCODRAFT_167593</name>
</gene>
<dbReference type="Pfam" id="PF00270">
    <property type="entry name" value="DEAD"/>
    <property type="match status" value="1"/>
</dbReference>
<comment type="similarity">
    <text evidence="4">Belongs to the DEAD box helicase family.</text>
</comment>
<dbReference type="Gene3D" id="3.40.50.300">
    <property type="entry name" value="P-loop containing nucleotide triphosphate hydrolases"/>
    <property type="match status" value="1"/>
</dbReference>
<proteinExistence type="inferred from homology"/>
<dbReference type="OrthoDB" id="4310724at2759"/>
<dbReference type="AlphaFoldDB" id="A0A137PE30"/>
<dbReference type="InterPro" id="IPR011545">
    <property type="entry name" value="DEAD/DEAH_box_helicase_dom"/>
</dbReference>
<reference evidence="6 7" key="1">
    <citation type="journal article" date="2015" name="Genome Biol. Evol.">
        <title>Phylogenomic analyses indicate that early fungi evolved digesting cell walls of algal ancestors of land plants.</title>
        <authorList>
            <person name="Chang Y."/>
            <person name="Wang S."/>
            <person name="Sekimoto S."/>
            <person name="Aerts A.L."/>
            <person name="Choi C."/>
            <person name="Clum A."/>
            <person name="LaButti K.M."/>
            <person name="Lindquist E.A."/>
            <person name="Yee Ngan C."/>
            <person name="Ohm R.A."/>
            <person name="Salamov A.A."/>
            <person name="Grigoriev I.V."/>
            <person name="Spatafora J.W."/>
            <person name="Berbee M.L."/>
        </authorList>
    </citation>
    <scope>NUCLEOTIDE SEQUENCE [LARGE SCALE GENOMIC DNA]</scope>
    <source>
        <strain evidence="6 7">NRRL 28638</strain>
    </source>
</reference>
<dbReference type="GO" id="GO:0005524">
    <property type="term" value="F:ATP binding"/>
    <property type="evidence" value="ECO:0007669"/>
    <property type="project" value="UniProtKB-UniRule"/>
</dbReference>
<accession>A0A137PE30</accession>
<dbReference type="SUPFAM" id="SSF52540">
    <property type="entry name" value="P-loop containing nucleoside triphosphate hydrolases"/>
    <property type="match status" value="1"/>
</dbReference>
<dbReference type="STRING" id="796925.A0A137PE30"/>
<keyword evidence="4" id="KW-0694">RNA-binding</keyword>